<dbReference type="PROSITE" id="PS51625">
    <property type="entry name" value="SAM_MT_TRMB"/>
    <property type="match status" value="1"/>
</dbReference>
<dbReference type="RefSeq" id="WP_101306655.1">
    <property type="nucleotide sequence ID" value="NZ_CP025299.1"/>
</dbReference>
<evidence type="ECO:0000256" key="6">
    <source>
        <dbReference type="ARBA" id="ARBA00022694"/>
    </source>
</evidence>
<dbReference type="Proteomes" id="UP000233276">
    <property type="component" value="Chromosome"/>
</dbReference>
<accession>A0A2K9DWU1</accession>
<feature type="binding site" evidence="7">
    <location>
        <position position="99"/>
    </location>
    <ligand>
        <name>S-adenosyl-L-methionine</name>
        <dbReference type="ChEBI" id="CHEBI:59789"/>
    </ligand>
</feature>
<protein>
    <recommendedName>
        <fullName evidence="7">tRNA (guanine-N(7)-)-methyltransferase</fullName>
        <ecNumber evidence="7">2.1.1.33</ecNumber>
    </recommendedName>
    <alternativeName>
        <fullName evidence="7">tRNA (guanine(46)-N(7))-methyltransferase</fullName>
    </alternativeName>
    <alternativeName>
        <fullName evidence="7">tRNA(m7G46)-methyltransferase</fullName>
    </alternativeName>
</protein>
<dbReference type="HAMAP" id="MF_01057">
    <property type="entry name" value="tRNA_methyltr_TrmB"/>
    <property type="match status" value="1"/>
</dbReference>
<feature type="binding site" evidence="7">
    <location>
        <position position="74"/>
    </location>
    <ligand>
        <name>S-adenosyl-L-methionine</name>
        <dbReference type="ChEBI" id="CHEBI:59789"/>
    </ligand>
</feature>
<feature type="binding site" evidence="7">
    <location>
        <position position="126"/>
    </location>
    <ligand>
        <name>S-adenosyl-L-methionine</name>
        <dbReference type="ChEBI" id="CHEBI:59789"/>
    </ligand>
</feature>
<organism evidence="8 9">
    <name type="scientific">Microbacterium hominis</name>
    <dbReference type="NCBI Taxonomy" id="162426"/>
    <lineage>
        <taxon>Bacteria</taxon>
        <taxon>Bacillati</taxon>
        <taxon>Actinomycetota</taxon>
        <taxon>Actinomycetes</taxon>
        <taxon>Micrococcales</taxon>
        <taxon>Microbacteriaceae</taxon>
        <taxon>Microbacterium</taxon>
    </lineage>
</organism>
<keyword evidence="6 7" id="KW-0819">tRNA processing</keyword>
<keyword evidence="3 7" id="KW-0489">Methyltransferase</keyword>
<dbReference type="GO" id="GO:0043527">
    <property type="term" value="C:tRNA methyltransferase complex"/>
    <property type="evidence" value="ECO:0007669"/>
    <property type="project" value="TreeGrafter"/>
</dbReference>
<evidence type="ECO:0000256" key="7">
    <source>
        <dbReference type="HAMAP-Rule" id="MF_01057"/>
    </source>
</evidence>
<comment type="function">
    <text evidence="2 7">Catalyzes the formation of N(7)-methylguanine at position 46 (m7G46) in tRNA.</text>
</comment>
<comment type="similarity">
    <text evidence="7">Belongs to the class I-like SAM-binding methyltransferase superfamily. TrmB family.</text>
</comment>
<dbReference type="PANTHER" id="PTHR23417">
    <property type="entry name" value="3-DEOXY-D-MANNO-OCTULOSONIC-ACID TRANSFERASE/TRNA GUANINE-N 7 - -METHYLTRANSFERASE"/>
    <property type="match status" value="1"/>
</dbReference>
<dbReference type="Pfam" id="PF02390">
    <property type="entry name" value="Methyltransf_4"/>
    <property type="match status" value="1"/>
</dbReference>
<evidence type="ECO:0000256" key="5">
    <source>
        <dbReference type="ARBA" id="ARBA00022691"/>
    </source>
</evidence>
<dbReference type="SUPFAM" id="SSF53335">
    <property type="entry name" value="S-adenosyl-L-methionine-dependent methyltransferases"/>
    <property type="match status" value="1"/>
</dbReference>
<dbReference type="EMBL" id="CP025299">
    <property type="protein sequence ID" value="AUG30324.1"/>
    <property type="molecule type" value="Genomic_DNA"/>
</dbReference>
<dbReference type="NCBIfam" id="TIGR00091">
    <property type="entry name" value="tRNA (guanosine(46)-N7)-methyltransferase TrmB"/>
    <property type="match status" value="1"/>
</dbReference>
<dbReference type="EC" id="2.1.1.33" evidence="7"/>
<feature type="binding site" evidence="7">
    <location>
        <position position="185"/>
    </location>
    <ligand>
        <name>substrate</name>
    </ligand>
</feature>
<evidence type="ECO:0000256" key="3">
    <source>
        <dbReference type="ARBA" id="ARBA00022603"/>
    </source>
</evidence>
<comment type="catalytic activity">
    <reaction evidence="1 7">
        <text>guanosine(46) in tRNA + S-adenosyl-L-methionine = N(7)-methylguanosine(46) in tRNA + S-adenosyl-L-homocysteine</text>
        <dbReference type="Rhea" id="RHEA:42708"/>
        <dbReference type="Rhea" id="RHEA-COMP:10188"/>
        <dbReference type="Rhea" id="RHEA-COMP:10189"/>
        <dbReference type="ChEBI" id="CHEBI:57856"/>
        <dbReference type="ChEBI" id="CHEBI:59789"/>
        <dbReference type="ChEBI" id="CHEBI:74269"/>
        <dbReference type="ChEBI" id="CHEBI:74480"/>
        <dbReference type="EC" id="2.1.1.33"/>
    </reaction>
</comment>
<evidence type="ECO:0000256" key="1">
    <source>
        <dbReference type="ARBA" id="ARBA00000142"/>
    </source>
</evidence>
<feature type="binding site" evidence="7">
    <location>
        <position position="149"/>
    </location>
    <ligand>
        <name>S-adenosyl-L-methionine</name>
        <dbReference type="ChEBI" id="CHEBI:59789"/>
    </ligand>
</feature>
<dbReference type="UniPathway" id="UPA00989"/>
<dbReference type="KEGG" id="mhos:CXR34_13285"/>
<comment type="pathway">
    <text evidence="7">tRNA modification; N(7)-methylguanine-tRNA biosynthesis.</text>
</comment>
<dbReference type="InterPro" id="IPR055361">
    <property type="entry name" value="tRNA_methyltr_TrmB_bact"/>
</dbReference>
<dbReference type="InterPro" id="IPR029063">
    <property type="entry name" value="SAM-dependent_MTases_sf"/>
</dbReference>
<feature type="binding site" evidence="7">
    <location>
        <begin position="221"/>
        <end position="224"/>
    </location>
    <ligand>
        <name>substrate</name>
    </ligand>
</feature>
<dbReference type="Gene3D" id="3.40.50.150">
    <property type="entry name" value="Vaccinia Virus protein VP39"/>
    <property type="match status" value="1"/>
</dbReference>
<evidence type="ECO:0000313" key="8">
    <source>
        <dbReference type="EMBL" id="AUG30324.1"/>
    </source>
</evidence>
<gene>
    <name evidence="7" type="primary">trmB</name>
    <name evidence="8" type="ORF">CXR34_13285</name>
</gene>
<dbReference type="GO" id="GO:0008176">
    <property type="term" value="F:tRNA (guanine(46)-N7)-methyltransferase activity"/>
    <property type="evidence" value="ECO:0007669"/>
    <property type="project" value="UniProtKB-UniRule"/>
</dbReference>
<keyword evidence="5 7" id="KW-0949">S-adenosyl-L-methionine</keyword>
<feature type="binding site" evidence="7">
    <location>
        <position position="153"/>
    </location>
    <ligand>
        <name>substrate</name>
    </ligand>
</feature>
<evidence type="ECO:0000313" key="9">
    <source>
        <dbReference type="Proteomes" id="UP000233276"/>
    </source>
</evidence>
<evidence type="ECO:0000256" key="2">
    <source>
        <dbReference type="ARBA" id="ARBA00003015"/>
    </source>
</evidence>
<feature type="region of interest" description="Interaction with RNA" evidence="7">
    <location>
        <begin position="155"/>
        <end position="160"/>
    </location>
</feature>
<dbReference type="InterPro" id="IPR003358">
    <property type="entry name" value="tRNA_(Gua-N-7)_MeTrfase_Trmb"/>
</dbReference>
<name>A0A2K9DWU1_9MICO</name>
<reference evidence="8 9" key="1">
    <citation type="submission" date="2017-12" db="EMBL/GenBank/DDBJ databases">
        <title>Isolation and characterization of estrogens degradatiion strain Microbacterium hominis SJTG1.</title>
        <authorList>
            <person name="Xiong W."/>
            <person name="Yin C."/>
            <person name="Zheng D."/>
            <person name="Liang R."/>
        </authorList>
    </citation>
    <scope>NUCLEOTIDE SEQUENCE [LARGE SCALE GENOMIC DNA]</scope>
    <source>
        <strain evidence="8 9">SJTG1</strain>
    </source>
</reference>
<sequence>MPHETEPAPRYRDKPVSFVRRSGRMSDAQERAWAELSPRYVIEVQRDAAATSILPGTTIAPAEVYGRTAPLIVEIGSGQGHAIVHAAAQTPDTDFLAVEVFRAGLARTMLDADRDGVRNLRLVEANAPEVLEHLLPEAGVDELWIFFPDPWHKAKHNKRRLVAPAFPPLAARALRDGGMLRLATDWEDYALQMRAVLGSASEFAAAFEGAWAPRFDGRVMTAFERKGLAKGREIRDLAYRRAARGPSGAA</sequence>
<proteinExistence type="inferred from homology"/>
<dbReference type="AlphaFoldDB" id="A0A2K9DWU1"/>
<keyword evidence="4 7" id="KW-0808">Transferase</keyword>
<dbReference type="PANTHER" id="PTHR23417:SF14">
    <property type="entry name" value="PENTACOTRIPEPTIDE-REPEAT REGION OF PRORP DOMAIN-CONTAINING PROTEIN"/>
    <property type="match status" value="1"/>
</dbReference>
<evidence type="ECO:0000256" key="4">
    <source>
        <dbReference type="ARBA" id="ARBA00022679"/>
    </source>
</evidence>